<evidence type="ECO:0000313" key="2">
    <source>
        <dbReference type="EMBL" id="MDJ1370233.1"/>
    </source>
</evidence>
<organism evidence="2 3">
    <name type="scientific">Gulosibacter molinativorax</name>
    <dbReference type="NCBI Taxonomy" id="256821"/>
    <lineage>
        <taxon>Bacteria</taxon>
        <taxon>Bacillati</taxon>
        <taxon>Actinomycetota</taxon>
        <taxon>Actinomycetes</taxon>
        <taxon>Micrococcales</taxon>
        <taxon>Microbacteriaceae</taxon>
        <taxon>Gulosibacter</taxon>
    </lineage>
</organism>
<evidence type="ECO:0000256" key="1">
    <source>
        <dbReference type="ARBA" id="ARBA00023002"/>
    </source>
</evidence>
<gene>
    <name evidence="2" type="ORF">C7K25_02400</name>
</gene>
<accession>A0ABT7C4W1</accession>
<dbReference type="PANTHER" id="PTHR43157:SF31">
    <property type="entry name" value="PHOSPHATIDYLINOSITOL-GLYCAN BIOSYNTHESIS CLASS F PROTEIN"/>
    <property type="match status" value="1"/>
</dbReference>
<comment type="caution">
    <text evidence="2">The sequence shown here is derived from an EMBL/GenBank/DDBJ whole genome shotgun (WGS) entry which is preliminary data.</text>
</comment>
<dbReference type="InterPro" id="IPR036291">
    <property type="entry name" value="NAD(P)-bd_dom_sf"/>
</dbReference>
<dbReference type="SUPFAM" id="SSF51735">
    <property type="entry name" value="NAD(P)-binding Rossmann-fold domains"/>
    <property type="match status" value="1"/>
</dbReference>
<dbReference type="RefSeq" id="WP_051265921.1">
    <property type="nucleotide sequence ID" value="NZ_CP028426.1"/>
</dbReference>
<dbReference type="Pfam" id="PF00106">
    <property type="entry name" value="adh_short"/>
    <property type="match status" value="1"/>
</dbReference>
<dbReference type="Proteomes" id="UP001170379">
    <property type="component" value="Unassembled WGS sequence"/>
</dbReference>
<reference evidence="2" key="2">
    <citation type="journal article" date="2022" name="Sci. Rep.">
        <title>In silico prediction of the enzymes involved in the degradation of the herbicide molinate by Gulosibacter molinativorax ON4T.</title>
        <authorList>
            <person name="Lopes A.R."/>
            <person name="Bunin E."/>
            <person name="Viana A.T."/>
            <person name="Froufe H."/>
            <person name="Munoz-Merida A."/>
            <person name="Pinho D."/>
            <person name="Figueiredo J."/>
            <person name="Barroso C."/>
            <person name="Vaz-Moreira I."/>
            <person name="Bellanger X."/>
            <person name="Egas C."/>
            <person name="Nunes O.C."/>
        </authorList>
    </citation>
    <scope>NUCLEOTIDE SEQUENCE</scope>
    <source>
        <strain evidence="2">ON4</strain>
    </source>
</reference>
<proteinExistence type="predicted"/>
<reference evidence="2" key="1">
    <citation type="submission" date="2018-03" db="EMBL/GenBank/DDBJ databases">
        <authorList>
            <person name="Nunes O.C."/>
            <person name="Lopes A.R."/>
            <person name="Froufe H."/>
            <person name="Munoz-Merida A."/>
            <person name="Barroso C."/>
            <person name="Egas C."/>
        </authorList>
    </citation>
    <scope>NUCLEOTIDE SEQUENCE</scope>
    <source>
        <strain evidence="2">ON4</strain>
    </source>
</reference>
<dbReference type="PANTHER" id="PTHR43157">
    <property type="entry name" value="PHOSPHATIDYLINOSITOL-GLYCAN BIOSYNTHESIS CLASS F PROTEIN-RELATED"/>
    <property type="match status" value="1"/>
</dbReference>
<protein>
    <submittedName>
        <fullName evidence="2">KR domain-containing protein</fullName>
    </submittedName>
</protein>
<dbReference type="EMBL" id="PXVD01000003">
    <property type="protein sequence ID" value="MDJ1370233.1"/>
    <property type="molecule type" value="Genomic_DNA"/>
</dbReference>
<keyword evidence="3" id="KW-1185">Reference proteome</keyword>
<name>A0ABT7C4W1_9MICO</name>
<evidence type="ECO:0000313" key="3">
    <source>
        <dbReference type="Proteomes" id="UP001170379"/>
    </source>
</evidence>
<sequence>MTDGNLIEGTCVSKSILIAGGNSGIGLHVARTLASRGHHLTLLGRDAEKGNRALGSFPSGQRGQVRFVKADLSTHVGVREAAATLGELSDRWDAVVHTTGVLMTRDERTADGLHPMFAVSYLSRYHLTELLLPALRKSDDPRVVMMTAKVPVDTVIDYSDFPQYEPFNFAKMRLPIQVANHHYAAHLARTESGFSTAVINAGAAKTDIMRESPWYMRAGTAVLGPLVLNSIEKSAYNVVEAVDGAAWNTAAYWNRPGNFDQRTPIDLEATITDETVRRSADIVGTRPGMAPVTQRVSRHA</sequence>
<dbReference type="InterPro" id="IPR002347">
    <property type="entry name" value="SDR_fam"/>
</dbReference>
<keyword evidence="1" id="KW-0560">Oxidoreductase</keyword>
<dbReference type="Gene3D" id="3.40.50.720">
    <property type="entry name" value="NAD(P)-binding Rossmann-like Domain"/>
    <property type="match status" value="1"/>
</dbReference>